<evidence type="ECO:0000313" key="2">
    <source>
        <dbReference type="Proteomes" id="UP000652430"/>
    </source>
</evidence>
<accession>A0ABQ3LP70</accession>
<protein>
    <recommendedName>
        <fullName evidence="3">Transposase</fullName>
    </recommendedName>
</protein>
<reference evidence="2" key="1">
    <citation type="journal article" date="2019" name="Int. J. Syst. Evol. Microbiol.">
        <title>The Global Catalogue of Microorganisms (GCM) 10K type strain sequencing project: providing services to taxonomists for standard genome sequencing and annotation.</title>
        <authorList>
            <consortium name="The Broad Institute Genomics Platform"/>
            <consortium name="The Broad Institute Genome Sequencing Center for Infectious Disease"/>
            <person name="Wu L."/>
            <person name="Ma J."/>
        </authorList>
    </citation>
    <scope>NUCLEOTIDE SEQUENCE [LARGE SCALE GENOMIC DNA]</scope>
    <source>
        <strain evidence="2">CGMCC 1.8957</strain>
    </source>
</reference>
<sequence>MRIEAHAELILEAYKATPDITLAELQALLADHGTEVALGTIWRFFARRGITRKKRQRTRPSRIVPTS</sequence>
<evidence type="ECO:0000313" key="1">
    <source>
        <dbReference type="EMBL" id="GHH19911.1"/>
    </source>
</evidence>
<gene>
    <name evidence="1" type="ORF">GCM10008023_27220</name>
</gene>
<name>A0ABQ3LP70_9SPHN</name>
<dbReference type="EMBL" id="BNAQ01000004">
    <property type="protein sequence ID" value="GHH19911.1"/>
    <property type="molecule type" value="Genomic_DNA"/>
</dbReference>
<keyword evidence="2" id="KW-1185">Reference proteome</keyword>
<proteinExistence type="predicted"/>
<organism evidence="1 2">
    <name type="scientific">Sphingomonas glacialis</name>
    <dbReference type="NCBI Taxonomy" id="658225"/>
    <lineage>
        <taxon>Bacteria</taxon>
        <taxon>Pseudomonadati</taxon>
        <taxon>Pseudomonadota</taxon>
        <taxon>Alphaproteobacteria</taxon>
        <taxon>Sphingomonadales</taxon>
        <taxon>Sphingomonadaceae</taxon>
        <taxon>Sphingomonas</taxon>
    </lineage>
</organism>
<evidence type="ECO:0008006" key="3">
    <source>
        <dbReference type="Google" id="ProtNLM"/>
    </source>
</evidence>
<comment type="caution">
    <text evidence="1">The sequence shown here is derived from an EMBL/GenBank/DDBJ whole genome shotgun (WGS) entry which is preliminary data.</text>
</comment>
<dbReference type="Proteomes" id="UP000652430">
    <property type="component" value="Unassembled WGS sequence"/>
</dbReference>